<reference evidence="4 5" key="1">
    <citation type="submission" date="2019-07" db="EMBL/GenBank/DDBJ databases">
        <title>Lysobacter weifangensis sp. nov., isolated from bensulfuron-methyl contaminated farmland soil.</title>
        <authorList>
            <person name="Zhao H."/>
        </authorList>
    </citation>
    <scope>NUCLEOTIDE SEQUENCE [LARGE SCALE GENOMIC DNA]</scope>
    <source>
        <strain evidence="4 5">CC-Bw-6</strain>
    </source>
</reference>
<dbReference type="Pfam" id="PF04055">
    <property type="entry name" value="Radical_SAM"/>
    <property type="match status" value="1"/>
</dbReference>
<dbReference type="SFLD" id="SFLDF00562">
    <property type="entry name" value="HemN-like__clustered_with_heat"/>
    <property type="match status" value="1"/>
</dbReference>
<evidence type="ECO:0000259" key="3">
    <source>
        <dbReference type="PROSITE" id="PS51918"/>
    </source>
</evidence>
<dbReference type="PANTHER" id="PTHR13932">
    <property type="entry name" value="COPROPORPHYRINIGEN III OXIDASE"/>
    <property type="match status" value="1"/>
</dbReference>
<dbReference type="GO" id="GO:0051539">
    <property type="term" value="F:4 iron, 4 sulfur cluster binding"/>
    <property type="evidence" value="ECO:0007669"/>
    <property type="project" value="UniProtKB-UniRule"/>
</dbReference>
<feature type="domain" description="Radical SAM core" evidence="3">
    <location>
        <begin position="1"/>
        <end position="238"/>
    </location>
</feature>
<dbReference type="AlphaFoldDB" id="A0A516V485"/>
<dbReference type="InterPro" id="IPR004559">
    <property type="entry name" value="HemW-like"/>
</dbReference>
<dbReference type="PROSITE" id="PS51918">
    <property type="entry name" value="RADICAL_SAM"/>
    <property type="match status" value="1"/>
</dbReference>
<dbReference type="GO" id="GO:0005737">
    <property type="term" value="C:cytoplasm"/>
    <property type="evidence" value="ECO:0007669"/>
    <property type="project" value="UniProtKB-SubCell"/>
</dbReference>
<sequence>MLSTPPLSLYVHLPWCVRKCPYCDFNSHEGRGALPFDAYVDALIADLDFDLPLAWGRTVQTVFFGGGTPSLFTPASIDRFLQLASSRLRFAPNAEITLETNPGTVEHGPFAGYRAAGVNRLSFGVQSFDDGCLQRLGRIHSSGDAERAVKAAQDAGFDNFNLDLMYALPEQTLAIAEHDVERAIALQPAHISHYQLTLEPNTVFAAKPPTGIPDIDAAWDMQEACQARLAAAGYCQYEVSAWARPGRECAHNLNYWQFGDYLGIGAGAHGKLTLGAEQRVLRRWKLKHPAEYLARAGTAAAIGGDDVLDSGRLPFDFMLNALRLNAGVPMAMFEARTGLPRAAIARQLAVARERGWIAPGDERLQPTELGLRFANDAIALFLGDD</sequence>
<gene>
    <name evidence="4" type="primary">hemW</name>
    <name evidence="4" type="ORF">FNZ56_05385</name>
</gene>
<keyword evidence="2" id="KW-0004">4Fe-4S</keyword>
<dbReference type="PANTHER" id="PTHR13932:SF5">
    <property type="entry name" value="RADICAL S-ADENOSYL METHIONINE DOMAIN-CONTAINING PROTEIN 1, MITOCHONDRIAL"/>
    <property type="match status" value="1"/>
</dbReference>
<dbReference type="InterPro" id="IPR010723">
    <property type="entry name" value="HemN_C"/>
</dbReference>
<evidence type="ECO:0000313" key="4">
    <source>
        <dbReference type="EMBL" id="QDQ73341.1"/>
    </source>
</evidence>
<dbReference type="Gene3D" id="3.30.750.200">
    <property type="match status" value="1"/>
</dbReference>
<organism evidence="4 5">
    <name type="scientific">Pseudoluteimonas lycopersici</name>
    <dbReference type="NCBI Taxonomy" id="1324796"/>
    <lineage>
        <taxon>Bacteria</taxon>
        <taxon>Pseudomonadati</taxon>
        <taxon>Pseudomonadota</taxon>
        <taxon>Gammaproteobacteria</taxon>
        <taxon>Lysobacterales</taxon>
        <taxon>Lysobacteraceae</taxon>
        <taxon>Pseudoluteimonas</taxon>
    </lineage>
</organism>
<evidence type="ECO:0000313" key="5">
    <source>
        <dbReference type="Proteomes" id="UP000315891"/>
    </source>
</evidence>
<dbReference type="SMART" id="SM00729">
    <property type="entry name" value="Elp3"/>
    <property type="match status" value="1"/>
</dbReference>
<dbReference type="GO" id="GO:0046872">
    <property type="term" value="F:metal ion binding"/>
    <property type="evidence" value="ECO:0007669"/>
    <property type="project" value="UniProtKB-UniRule"/>
</dbReference>
<dbReference type="CDD" id="cd01335">
    <property type="entry name" value="Radical_SAM"/>
    <property type="match status" value="1"/>
</dbReference>
<keyword evidence="5" id="KW-1185">Reference proteome</keyword>
<accession>A0A516V485</accession>
<proteinExistence type="inferred from homology"/>
<keyword evidence="2" id="KW-0949">S-adenosyl-L-methionine</keyword>
<keyword evidence="2" id="KW-0479">Metal-binding</keyword>
<keyword evidence="2" id="KW-0408">Iron</keyword>
<dbReference type="GO" id="GO:0004109">
    <property type="term" value="F:coproporphyrinogen oxidase activity"/>
    <property type="evidence" value="ECO:0007669"/>
    <property type="project" value="InterPro"/>
</dbReference>
<evidence type="ECO:0000256" key="2">
    <source>
        <dbReference type="RuleBase" id="RU364116"/>
    </source>
</evidence>
<comment type="subcellular location">
    <subcellularLocation>
        <location evidence="2">Cytoplasm</location>
    </subcellularLocation>
</comment>
<keyword evidence="2" id="KW-0143">Chaperone</keyword>
<comment type="similarity">
    <text evidence="1">Belongs to the anaerobic coproporphyrinogen-III oxidase family. HemW subfamily.</text>
</comment>
<dbReference type="OrthoDB" id="9808022at2"/>
<dbReference type="SFLD" id="SFLDS00029">
    <property type="entry name" value="Radical_SAM"/>
    <property type="match status" value="1"/>
</dbReference>
<dbReference type="SFLD" id="SFLDF00288">
    <property type="entry name" value="HemN-like__clustered_with_nucl"/>
    <property type="match status" value="1"/>
</dbReference>
<comment type="function">
    <text evidence="2">Probably acts as a heme chaperone, transferring heme to an unknown acceptor. Binds one molecule of heme per monomer, possibly covalently. Binds 1 [4Fe-4S] cluster. The cluster is coordinated with 3 cysteines and an exchangeable S-adenosyl-L-methionine.</text>
</comment>
<dbReference type="InterPro" id="IPR058240">
    <property type="entry name" value="rSAM_sf"/>
</dbReference>
<dbReference type="SFLD" id="SFLDG01065">
    <property type="entry name" value="anaerobic_coproporphyrinogen-I"/>
    <property type="match status" value="1"/>
</dbReference>
<keyword evidence="2" id="KW-0349">Heme</keyword>
<dbReference type="Pfam" id="PF06969">
    <property type="entry name" value="HemN_C"/>
    <property type="match status" value="1"/>
</dbReference>
<dbReference type="SUPFAM" id="SSF102114">
    <property type="entry name" value="Radical SAM enzymes"/>
    <property type="match status" value="1"/>
</dbReference>
<dbReference type="EMBL" id="CP041742">
    <property type="protein sequence ID" value="QDQ73341.1"/>
    <property type="molecule type" value="Genomic_DNA"/>
</dbReference>
<dbReference type="InterPro" id="IPR007197">
    <property type="entry name" value="rSAM"/>
</dbReference>
<dbReference type="GO" id="GO:0006779">
    <property type="term" value="P:porphyrin-containing compound biosynthetic process"/>
    <property type="evidence" value="ECO:0007669"/>
    <property type="project" value="InterPro"/>
</dbReference>
<protein>
    <recommendedName>
        <fullName evidence="2">Heme chaperone HemW</fullName>
    </recommendedName>
</protein>
<dbReference type="NCBIfam" id="TIGR00539">
    <property type="entry name" value="hemN_rel"/>
    <property type="match status" value="1"/>
</dbReference>
<dbReference type="InterPro" id="IPR006638">
    <property type="entry name" value="Elp3/MiaA/NifB-like_rSAM"/>
</dbReference>
<dbReference type="Proteomes" id="UP000315891">
    <property type="component" value="Chromosome"/>
</dbReference>
<evidence type="ECO:0000256" key="1">
    <source>
        <dbReference type="ARBA" id="ARBA00006100"/>
    </source>
</evidence>
<dbReference type="InterPro" id="IPR034505">
    <property type="entry name" value="Coproporphyrinogen-III_oxidase"/>
</dbReference>
<keyword evidence="2" id="KW-0963">Cytoplasm</keyword>
<name>A0A516V485_9GAMM</name>
<keyword evidence="2" id="KW-0411">Iron-sulfur</keyword>